<dbReference type="RefSeq" id="WP_209888782.1">
    <property type="nucleotide sequence ID" value="NZ_JAGGMR010000001.1"/>
</dbReference>
<keyword evidence="3" id="KW-0949">S-adenosyl-L-methionine</keyword>
<evidence type="ECO:0000256" key="2">
    <source>
        <dbReference type="ARBA" id="ARBA00022679"/>
    </source>
</evidence>
<evidence type="ECO:0000259" key="4">
    <source>
        <dbReference type="Pfam" id="PF13649"/>
    </source>
</evidence>
<dbReference type="GO" id="GO:0032259">
    <property type="term" value="P:methylation"/>
    <property type="evidence" value="ECO:0007669"/>
    <property type="project" value="UniProtKB-KW"/>
</dbReference>
<keyword evidence="6" id="KW-1185">Reference proteome</keyword>
<evidence type="ECO:0000256" key="1">
    <source>
        <dbReference type="ARBA" id="ARBA00022603"/>
    </source>
</evidence>
<gene>
    <name evidence="5" type="ORF">BJ987_002604</name>
</gene>
<keyword evidence="2" id="KW-0808">Transferase</keyword>
<accession>A0ABS4QDS2</accession>
<evidence type="ECO:0000313" key="6">
    <source>
        <dbReference type="Proteomes" id="UP001519325"/>
    </source>
</evidence>
<dbReference type="InterPro" id="IPR029063">
    <property type="entry name" value="SAM-dependent_MTases_sf"/>
</dbReference>
<dbReference type="Gene3D" id="3.40.50.150">
    <property type="entry name" value="Vaccinia Virus protein VP39"/>
    <property type="match status" value="1"/>
</dbReference>
<keyword evidence="1 5" id="KW-0489">Methyltransferase</keyword>
<dbReference type="Pfam" id="PF13649">
    <property type="entry name" value="Methyltransf_25"/>
    <property type="match status" value="1"/>
</dbReference>
<dbReference type="PANTHER" id="PTHR43464">
    <property type="entry name" value="METHYLTRANSFERASE"/>
    <property type="match status" value="1"/>
</dbReference>
<name>A0ABS4QDS2_9NOCA</name>
<dbReference type="SUPFAM" id="SSF53335">
    <property type="entry name" value="S-adenosyl-L-methionine-dependent methyltransferases"/>
    <property type="match status" value="1"/>
</dbReference>
<proteinExistence type="predicted"/>
<dbReference type="InterPro" id="IPR041698">
    <property type="entry name" value="Methyltransf_25"/>
</dbReference>
<dbReference type="PANTHER" id="PTHR43464:SF19">
    <property type="entry name" value="UBIQUINONE BIOSYNTHESIS O-METHYLTRANSFERASE, MITOCHONDRIAL"/>
    <property type="match status" value="1"/>
</dbReference>
<dbReference type="CDD" id="cd02440">
    <property type="entry name" value="AdoMet_MTases"/>
    <property type="match status" value="1"/>
</dbReference>
<dbReference type="EMBL" id="JAGGMR010000001">
    <property type="protein sequence ID" value="MBP2189703.1"/>
    <property type="molecule type" value="Genomic_DNA"/>
</dbReference>
<organism evidence="5 6">
    <name type="scientific">Nocardia goodfellowii</name>
    <dbReference type="NCBI Taxonomy" id="882446"/>
    <lineage>
        <taxon>Bacteria</taxon>
        <taxon>Bacillati</taxon>
        <taxon>Actinomycetota</taxon>
        <taxon>Actinomycetes</taxon>
        <taxon>Mycobacteriales</taxon>
        <taxon>Nocardiaceae</taxon>
        <taxon>Nocardia</taxon>
    </lineage>
</organism>
<dbReference type="GO" id="GO:0008168">
    <property type="term" value="F:methyltransferase activity"/>
    <property type="evidence" value="ECO:0007669"/>
    <property type="project" value="UniProtKB-KW"/>
</dbReference>
<comment type="caution">
    <text evidence="5">The sequence shown here is derived from an EMBL/GenBank/DDBJ whole genome shotgun (WGS) entry which is preliminary data.</text>
</comment>
<evidence type="ECO:0000256" key="3">
    <source>
        <dbReference type="ARBA" id="ARBA00022691"/>
    </source>
</evidence>
<dbReference type="Proteomes" id="UP001519325">
    <property type="component" value="Unassembled WGS sequence"/>
</dbReference>
<sequence length="212" mass="22387">MSGRTRSQWEDLTAANPAHSTWYVERFRTLAAEGADIFGEARLIDAMLERGSRVLDAGCGPGRVGGYLHRAGHVVVGVDVDPVLIAAAEQDYPGPSWLVGDLAEVDLPGRGIAADFDAIVCAGNVMTFLAPPTRVATLTGFARHLAPAGRAVVGFGADRGYEFAEFLADAETAGLTVDSRFSTWDLRPFSDESDFMVAVLSRAAASGQIATA</sequence>
<reference evidence="5 6" key="1">
    <citation type="submission" date="2021-03" db="EMBL/GenBank/DDBJ databases">
        <title>Sequencing the genomes of 1000 actinobacteria strains.</title>
        <authorList>
            <person name="Klenk H.-P."/>
        </authorList>
    </citation>
    <scope>NUCLEOTIDE SEQUENCE [LARGE SCALE GENOMIC DNA]</scope>
    <source>
        <strain evidence="5 6">DSM 45516</strain>
    </source>
</reference>
<protein>
    <submittedName>
        <fullName evidence="5">SAM-dependent methyltransferase</fullName>
    </submittedName>
</protein>
<evidence type="ECO:0000313" key="5">
    <source>
        <dbReference type="EMBL" id="MBP2189703.1"/>
    </source>
</evidence>
<feature type="domain" description="Methyltransferase" evidence="4">
    <location>
        <begin position="54"/>
        <end position="149"/>
    </location>
</feature>